<sequence>MARPAGLLGPSRSLSTRGEANQRKYRHTANQLRRIPRGMGATWAAQNNELRRADGGPPRWQSRQTVAGSRRFLDPELTELDGVAAKSRWLAVRRLHAPLALRVQRLKDRWHRARYAP</sequence>
<protein>
    <submittedName>
        <fullName evidence="2">Uncharacterized protein</fullName>
    </submittedName>
</protein>
<proteinExistence type="predicted"/>
<gene>
    <name evidence="2" type="ORF">TraAM80_04783</name>
</gene>
<evidence type="ECO:0000313" key="3">
    <source>
        <dbReference type="Proteomes" id="UP000283634"/>
    </source>
</evidence>
<feature type="region of interest" description="Disordered" evidence="1">
    <location>
        <begin position="1"/>
        <end position="30"/>
    </location>
</feature>
<evidence type="ECO:0000313" key="2">
    <source>
        <dbReference type="EMBL" id="RNF05014.1"/>
    </source>
</evidence>
<dbReference type="EMBL" id="MKGL01000146">
    <property type="protein sequence ID" value="RNF05014.1"/>
    <property type="molecule type" value="Genomic_DNA"/>
</dbReference>
<accession>A0A422NHZ7</accession>
<name>A0A422NHZ7_TRYRA</name>
<dbReference type="AlphaFoldDB" id="A0A422NHZ7"/>
<organism evidence="2 3">
    <name type="scientific">Trypanosoma rangeli</name>
    <dbReference type="NCBI Taxonomy" id="5698"/>
    <lineage>
        <taxon>Eukaryota</taxon>
        <taxon>Discoba</taxon>
        <taxon>Euglenozoa</taxon>
        <taxon>Kinetoplastea</taxon>
        <taxon>Metakinetoplastina</taxon>
        <taxon>Trypanosomatida</taxon>
        <taxon>Trypanosomatidae</taxon>
        <taxon>Trypanosoma</taxon>
        <taxon>Herpetosoma</taxon>
    </lineage>
</organism>
<keyword evidence="3" id="KW-1185">Reference proteome</keyword>
<dbReference type="RefSeq" id="XP_029238429.1">
    <property type="nucleotide sequence ID" value="XM_029381696.1"/>
</dbReference>
<evidence type="ECO:0000256" key="1">
    <source>
        <dbReference type="SAM" id="MobiDB-lite"/>
    </source>
</evidence>
<reference evidence="2 3" key="1">
    <citation type="journal article" date="2018" name="BMC Genomics">
        <title>Genomic comparison of Trypanosoma conorhini and Trypanosoma rangeli to Trypanosoma cruzi strains of high and low virulence.</title>
        <authorList>
            <person name="Bradwell K.R."/>
            <person name="Koparde V.N."/>
            <person name="Matveyev A.V."/>
            <person name="Serrano M.G."/>
            <person name="Alves J.M."/>
            <person name="Parikh H."/>
            <person name="Huang B."/>
            <person name="Lee V."/>
            <person name="Espinosa-Alvarez O."/>
            <person name="Ortiz P.A."/>
            <person name="Costa-Martins A.G."/>
            <person name="Teixeira M.M."/>
            <person name="Buck G.A."/>
        </authorList>
    </citation>
    <scope>NUCLEOTIDE SEQUENCE [LARGE SCALE GENOMIC DNA]</scope>
    <source>
        <strain evidence="2 3">AM80</strain>
    </source>
</reference>
<comment type="caution">
    <text evidence="2">The sequence shown here is derived from an EMBL/GenBank/DDBJ whole genome shotgun (WGS) entry which is preliminary data.</text>
</comment>
<dbReference type="Proteomes" id="UP000283634">
    <property type="component" value="Unassembled WGS sequence"/>
</dbReference>
<dbReference type="GeneID" id="40328716"/>